<feature type="transmembrane region" description="Helical" evidence="7">
    <location>
        <begin position="131"/>
        <end position="159"/>
    </location>
</feature>
<feature type="transmembrane region" description="Helical" evidence="7">
    <location>
        <begin position="494"/>
        <end position="516"/>
    </location>
</feature>
<dbReference type="Proteomes" id="UP001054902">
    <property type="component" value="Unassembled WGS sequence"/>
</dbReference>
<proteinExistence type="predicted"/>
<feature type="transmembrane region" description="Helical" evidence="7">
    <location>
        <begin position="47"/>
        <end position="67"/>
    </location>
</feature>
<reference evidence="8 9" key="1">
    <citation type="journal article" date="2021" name="Sci. Rep.">
        <title>The genome of the diatom Chaetoceros tenuissimus carries an ancient integrated fragment of an extant virus.</title>
        <authorList>
            <person name="Hongo Y."/>
            <person name="Kimura K."/>
            <person name="Takaki Y."/>
            <person name="Yoshida Y."/>
            <person name="Baba S."/>
            <person name="Kobayashi G."/>
            <person name="Nagasaki K."/>
            <person name="Hano T."/>
            <person name="Tomaru Y."/>
        </authorList>
    </citation>
    <scope>NUCLEOTIDE SEQUENCE [LARGE SCALE GENOMIC DNA]</scope>
    <source>
        <strain evidence="8 9">NIES-3715</strain>
    </source>
</reference>
<feature type="region of interest" description="Disordered" evidence="6">
    <location>
        <begin position="16"/>
        <end position="35"/>
    </location>
</feature>
<keyword evidence="2" id="KW-0813">Transport</keyword>
<gene>
    <name evidence="8" type="ORF">CTEN210_10908</name>
</gene>
<dbReference type="GO" id="GO:0016020">
    <property type="term" value="C:membrane"/>
    <property type="evidence" value="ECO:0007669"/>
    <property type="project" value="UniProtKB-SubCell"/>
</dbReference>
<feature type="transmembrane region" description="Helical" evidence="7">
    <location>
        <begin position="248"/>
        <end position="268"/>
    </location>
</feature>
<keyword evidence="9" id="KW-1185">Reference proteome</keyword>
<dbReference type="EMBL" id="BLLK01000047">
    <property type="protein sequence ID" value="GFH54432.1"/>
    <property type="molecule type" value="Genomic_DNA"/>
</dbReference>
<organism evidence="8 9">
    <name type="scientific">Chaetoceros tenuissimus</name>
    <dbReference type="NCBI Taxonomy" id="426638"/>
    <lineage>
        <taxon>Eukaryota</taxon>
        <taxon>Sar</taxon>
        <taxon>Stramenopiles</taxon>
        <taxon>Ochrophyta</taxon>
        <taxon>Bacillariophyta</taxon>
        <taxon>Coscinodiscophyceae</taxon>
        <taxon>Chaetocerotophycidae</taxon>
        <taxon>Chaetocerotales</taxon>
        <taxon>Chaetocerotaceae</taxon>
        <taxon>Chaetoceros</taxon>
    </lineage>
</organism>
<evidence type="ECO:0000313" key="9">
    <source>
        <dbReference type="Proteomes" id="UP001054902"/>
    </source>
</evidence>
<evidence type="ECO:0000256" key="3">
    <source>
        <dbReference type="ARBA" id="ARBA00022692"/>
    </source>
</evidence>
<evidence type="ECO:0000256" key="5">
    <source>
        <dbReference type="ARBA" id="ARBA00023136"/>
    </source>
</evidence>
<sequence>MVEGEISLSMHNEENQLMNEDDGNNGNSEDSSSQDYERMRLPKPILYLYRINGIVEALPMLATTAFVNDRIQIPVSFISAYYAVAFIPYSLKPLYALMAKIAGKKQHILLPVYLIMSALLTQRTAFLKDGQIVQCFIVAFFKGVFQSAAEFMVGLNLLLSASYSIDEWMMNNYQEAEDTDAKFEQKRQRHEIILSCYQSQAATSRNAGSLLAHILTFLVIIWKDHSKHSDFAEDDDASDRSNPLSDTFITGSFLITSIFPLLGVCISVKTQLGRHSYDSISHGNNFSQSNTDQGDCLQEVSMLGLIKYDLLALLLFQAALIWLGLRNVITVATSSMFFHSVILIMCSGCTLAIYIAWKSYRSSRSNESCIVDDTKRTIVNKLQYIKRVAVYLILRHATPTSNVTLSSFLYTVFRSHPIFLQTLSLASSATTMLSSWTYGSHIAQKFAALKGVKSVIILTTMMCALMSLLFLPLITSFRKYLVDDTKSIGLPLKICYITFQLVASFLSELSFLPSVILSTTSTIDIDNVSVVNEESEGPDYVPTDAQPNSTLERNARNGPSSYLDHGMQYGILLACIDFGDQLSDFVTIPIIQALDIRRDNDWENIEWFVVICSILAAFSILYLRIIRT</sequence>
<comment type="caution">
    <text evidence="8">The sequence shown here is derived from an EMBL/GenBank/DDBJ whole genome shotgun (WGS) entry which is preliminary data.</text>
</comment>
<accession>A0AAD3CY89</accession>
<keyword evidence="5 7" id="KW-0472">Membrane</keyword>
<evidence type="ECO:0000256" key="4">
    <source>
        <dbReference type="ARBA" id="ARBA00022989"/>
    </source>
</evidence>
<feature type="transmembrane region" description="Helical" evidence="7">
    <location>
        <begin position="73"/>
        <end position="95"/>
    </location>
</feature>
<protein>
    <submittedName>
        <fullName evidence="8">Uncharacterized protein</fullName>
    </submittedName>
</protein>
<evidence type="ECO:0000313" key="8">
    <source>
        <dbReference type="EMBL" id="GFH54432.1"/>
    </source>
</evidence>
<feature type="transmembrane region" description="Helical" evidence="7">
    <location>
        <begin position="207"/>
        <end position="223"/>
    </location>
</feature>
<evidence type="ECO:0000256" key="1">
    <source>
        <dbReference type="ARBA" id="ARBA00004141"/>
    </source>
</evidence>
<name>A0AAD3CY89_9STRA</name>
<keyword evidence="3 7" id="KW-0812">Transmembrane</keyword>
<evidence type="ECO:0000256" key="7">
    <source>
        <dbReference type="SAM" id="Phobius"/>
    </source>
</evidence>
<feature type="transmembrane region" description="Helical" evidence="7">
    <location>
        <begin position="107"/>
        <end position="125"/>
    </location>
</feature>
<dbReference type="AlphaFoldDB" id="A0AAD3CY89"/>
<dbReference type="PANTHER" id="PTHR31585:SF0">
    <property type="entry name" value="FOLATE-BIOPTERIN TRANSPORTER 1, CHLOROPLASTIC"/>
    <property type="match status" value="1"/>
</dbReference>
<evidence type="ECO:0000256" key="6">
    <source>
        <dbReference type="SAM" id="MobiDB-lite"/>
    </source>
</evidence>
<feature type="compositionally biased region" description="Low complexity" evidence="6">
    <location>
        <begin position="24"/>
        <end position="34"/>
    </location>
</feature>
<keyword evidence="4 7" id="KW-1133">Transmembrane helix</keyword>
<dbReference type="InterPro" id="IPR039309">
    <property type="entry name" value="BT1"/>
</dbReference>
<dbReference type="PANTHER" id="PTHR31585">
    <property type="entry name" value="FOLATE-BIOPTERIN TRANSPORTER 1, CHLOROPLASTIC"/>
    <property type="match status" value="1"/>
</dbReference>
<comment type="subcellular location">
    <subcellularLocation>
        <location evidence="1">Membrane</location>
        <topology evidence="1">Multi-pass membrane protein</topology>
    </subcellularLocation>
</comment>
<feature type="transmembrane region" description="Helical" evidence="7">
    <location>
        <begin position="337"/>
        <end position="357"/>
    </location>
</feature>
<feature type="transmembrane region" description="Helical" evidence="7">
    <location>
        <begin position="451"/>
        <end position="474"/>
    </location>
</feature>
<feature type="transmembrane region" description="Helical" evidence="7">
    <location>
        <begin position="308"/>
        <end position="325"/>
    </location>
</feature>
<feature type="transmembrane region" description="Helical" evidence="7">
    <location>
        <begin position="607"/>
        <end position="626"/>
    </location>
</feature>
<evidence type="ECO:0000256" key="2">
    <source>
        <dbReference type="ARBA" id="ARBA00022448"/>
    </source>
</evidence>